<accession>A0A841FK21</accession>
<dbReference type="Gene3D" id="3.30.420.40">
    <property type="match status" value="2"/>
</dbReference>
<dbReference type="Proteomes" id="UP000548476">
    <property type="component" value="Unassembled WGS sequence"/>
</dbReference>
<dbReference type="AlphaFoldDB" id="A0A841FK21"/>
<comment type="caution">
    <text evidence="2">The sequence shown here is derived from an EMBL/GenBank/DDBJ whole genome shotgun (WGS) entry which is preliminary data.</text>
</comment>
<dbReference type="InterPro" id="IPR043129">
    <property type="entry name" value="ATPase_NBD"/>
</dbReference>
<name>A0A841FK21_9ACTN</name>
<evidence type="ECO:0000256" key="1">
    <source>
        <dbReference type="ARBA" id="ARBA00006479"/>
    </source>
</evidence>
<dbReference type="InterPro" id="IPR000600">
    <property type="entry name" value="ROK"/>
</dbReference>
<protein>
    <submittedName>
        <fullName evidence="2">Putative NBD/HSP70 family sugar kinase</fullName>
    </submittedName>
</protein>
<dbReference type="EMBL" id="JACHGT010000004">
    <property type="protein sequence ID" value="MBB6034178.1"/>
    <property type="molecule type" value="Genomic_DNA"/>
</dbReference>
<dbReference type="SUPFAM" id="SSF46785">
    <property type="entry name" value="Winged helix' DNA-binding domain"/>
    <property type="match status" value="1"/>
</dbReference>
<dbReference type="InterPro" id="IPR036388">
    <property type="entry name" value="WH-like_DNA-bd_sf"/>
</dbReference>
<gene>
    <name evidence="2" type="ORF">HNR73_002028</name>
</gene>
<organism evidence="2 3">
    <name type="scientific">Phytomonospora endophytica</name>
    <dbReference type="NCBI Taxonomy" id="714109"/>
    <lineage>
        <taxon>Bacteria</taxon>
        <taxon>Bacillati</taxon>
        <taxon>Actinomycetota</taxon>
        <taxon>Actinomycetes</taxon>
        <taxon>Micromonosporales</taxon>
        <taxon>Micromonosporaceae</taxon>
        <taxon>Phytomonospora</taxon>
    </lineage>
</organism>
<dbReference type="PANTHER" id="PTHR18964:SF149">
    <property type="entry name" value="BIFUNCTIONAL UDP-N-ACETYLGLUCOSAMINE 2-EPIMERASE_N-ACETYLMANNOSAMINE KINASE"/>
    <property type="match status" value="1"/>
</dbReference>
<dbReference type="InterPro" id="IPR036390">
    <property type="entry name" value="WH_DNA-bd_sf"/>
</dbReference>
<evidence type="ECO:0000313" key="2">
    <source>
        <dbReference type="EMBL" id="MBB6034178.1"/>
    </source>
</evidence>
<keyword evidence="2" id="KW-0418">Kinase</keyword>
<comment type="similarity">
    <text evidence="1">Belongs to the ROK (NagC/XylR) family.</text>
</comment>
<dbReference type="CDD" id="cd23763">
    <property type="entry name" value="ASKHA_ATPase_ROK"/>
    <property type="match status" value="1"/>
</dbReference>
<dbReference type="RefSeq" id="WP_184787065.1">
    <property type="nucleotide sequence ID" value="NZ_BONT01000045.1"/>
</dbReference>
<dbReference type="PANTHER" id="PTHR18964">
    <property type="entry name" value="ROK (REPRESSOR, ORF, KINASE) FAMILY"/>
    <property type="match status" value="1"/>
</dbReference>
<sequence>MSGFAATGPHVLRRMNATAVLGALRASAGGTARVADLMGATGLSRPAVTRALGLLADAGIVEFFEGNDSRVGRPAVRARFRAELGHVAGIDVGPHKVLVMITDLAGNVRAQHRVVGPPAQTGPELAGLLRTTLVEAADEAGVAPGDLWAVGVGTPGVVDHERGEVVLAPSIPGWAGVSLLAELREWLGCPVHIDNDVNLAVVAERWRGETSDNLLFVQWGERIGSGIVIGGKPYRGANSASGELGFLDLVTPIDAEPPQASDGLGSFERLVGARAILGLAVERCAGLRAALEHGDIAPLFTAAEGGDADAVATVDVVAARFARGLAAQLLILDPGLVVVGGGVSRAGTVLFDAVRRHLRRLLLVPVELRVSALREQGVALGAVRMALDSAERRLAKDTAA</sequence>
<keyword evidence="2" id="KW-0808">Transferase</keyword>
<dbReference type="Pfam" id="PF00480">
    <property type="entry name" value="ROK"/>
    <property type="match status" value="1"/>
</dbReference>
<evidence type="ECO:0000313" key="3">
    <source>
        <dbReference type="Proteomes" id="UP000548476"/>
    </source>
</evidence>
<dbReference type="SUPFAM" id="SSF53067">
    <property type="entry name" value="Actin-like ATPase domain"/>
    <property type="match status" value="1"/>
</dbReference>
<proteinExistence type="inferred from homology"/>
<dbReference type="Gene3D" id="1.10.10.10">
    <property type="entry name" value="Winged helix-like DNA-binding domain superfamily/Winged helix DNA-binding domain"/>
    <property type="match status" value="1"/>
</dbReference>
<dbReference type="GO" id="GO:0016301">
    <property type="term" value="F:kinase activity"/>
    <property type="evidence" value="ECO:0007669"/>
    <property type="project" value="UniProtKB-KW"/>
</dbReference>
<keyword evidence="3" id="KW-1185">Reference proteome</keyword>
<reference evidence="2 3" key="1">
    <citation type="submission" date="2020-08" db="EMBL/GenBank/DDBJ databases">
        <title>Genomic Encyclopedia of Type Strains, Phase IV (KMG-IV): sequencing the most valuable type-strain genomes for metagenomic binning, comparative biology and taxonomic classification.</title>
        <authorList>
            <person name="Goeker M."/>
        </authorList>
    </citation>
    <scope>NUCLEOTIDE SEQUENCE [LARGE SCALE GENOMIC DNA]</scope>
    <source>
        <strain evidence="2 3">YIM 65646</strain>
    </source>
</reference>